<feature type="modified residue" description="4-aspartylphosphate" evidence="9">
    <location>
        <position position="734"/>
    </location>
</feature>
<dbReference type="Pfam" id="PF06580">
    <property type="entry name" value="His_kinase"/>
    <property type="match status" value="1"/>
</dbReference>
<dbReference type="InterPro" id="IPR005467">
    <property type="entry name" value="His_kinase_dom"/>
</dbReference>
<name>A0ABU5KJD0_9BACL</name>
<dbReference type="InterPro" id="IPR001789">
    <property type="entry name" value="Sig_transdc_resp-reg_receiver"/>
</dbReference>
<dbReference type="InterPro" id="IPR010559">
    <property type="entry name" value="Sig_transdc_His_kin_internal"/>
</dbReference>
<comment type="caution">
    <text evidence="13">The sequence shown here is derived from an EMBL/GenBank/DDBJ whole genome shotgun (WGS) entry which is preliminary data.</text>
</comment>
<dbReference type="InterPro" id="IPR011006">
    <property type="entry name" value="CheY-like_superfamily"/>
</dbReference>
<evidence type="ECO:0000256" key="6">
    <source>
        <dbReference type="ARBA" id="ARBA00022777"/>
    </source>
</evidence>
<evidence type="ECO:0000259" key="11">
    <source>
        <dbReference type="PROSITE" id="PS50109"/>
    </source>
</evidence>
<evidence type="ECO:0000313" key="13">
    <source>
        <dbReference type="EMBL" id="MDZ5711365.1"/>
    </source>
</evidence>
<feature type="transmembrane region" description="Helical" evidence="10">
    <location>
        <begin position="383"/>
        <end position="400"/>
    </location>
</feature>
<dbReference type="PANTHER" id="PTHR43547:SF2">
    <property type="entry name" value="HYBRID SIGNAL TRANSDUCTION HISTIDINE KINASE C"/>
    <property type="match status" value="1"/>
</dbReference>
<dbReference type="Pfam" id="PF02518">
    <property type="entry name" value="HATPase_c"/>
    <property type="match status" value="2"/>
</dbReference>
<dbReference type="Gene3D" id="3.40.50.2300">
    <property type="match status" value="1"/>
</dbReference>
<dbReference type="InterPro" id="IPR036890">
    <property type="entry name" value="HATPase_C_sf"/>
</dbReference>
<evidence type="ECO:0000256" key="7">
    <source>
        <dbReference type="ARBA" id="ARBA00022840"/>
    </source>
</evidence>
<feature type="transmembrane region" description="Helical" evidence="10">
    <location>
        <begin position="234"/>
        <end position="253"/>
    </location>
</feature>
<evidence type="ECO:0000256" key="1">
    <source>
        <dbReference type="ARBA" id="ARBA00000085"/>
    </source>
</evidence>
<accession>A0ABU5KJD0</accession>
<dbReference type="InterPro" id="IPR004358">
    <property type="entry name" value="Sig_transdc_His_kin-like_C"/>
</dbReference>
<dbReference type="PANTHER" id="PTHR43547">
    <property type="entry name" value="TWO-COMPONENT HISTIDINE KINASE"/>
    <property type="match status" value="1"/>
</dbReference>
<feature type="transmembrane region" description="Helical" evidence="10">
    <location>
        <begin position="356"/>
        <end position="377"/>
    </location>
</feature>
<feature type="domain" description="Histidine kinase" evidence="11">
    <location>
        <begin position="430"/>
        <end position="648"/>
    </location>
</feature>
<keyword evidence="6" id="KW-0418">Kinase</keyword>
<dbReference type="Gene3D" id="1.10.287.130">
    <property type="match status" value="1"/>
</dbReference>
<organism evidence="13 14">
    <name type="scientific">Jeotgalibacillus haloalkalitolerans</name>
    <dbReference type="NCBI Taxonomy" id="3104292"/>
    <lineage>
        <taxon>Bacteria</taxon>
        <taxon>Bacillati</taxon>
        <taxon>Bacillota</taxon>
        <taxon>Bacilli</taxon>
        <taxon>Bacillales</taxon>
        <taxon>Caryophanaceae</taxon>
        <taxon>Jeotgalibacillus</taxon>
    </lineage>
</organism>
<dbReference type="SMART" id="SM00387">
    <property type="entry name" value="HATPase_c"/>
    <property type="match status" value="2"/>
</dbReference>
<dbReference type="Gene3D" id="3.30.565.10">
    <property type="entry name" value="Histidine kinase-like ATPase, C-terminal domain"/>
    <property type="match status" value="2"/>
</dbReference>
<keyword evidence="4" id="KW-0808">Transferase</keyword>
<dbReference type="Proteomes" id="UP001292084">
    <property type="component" value="Unassembled WGS sequence"/>
</dbReference>
<dbReference type="InterPro" id="IPR003661">
    <property type="entry name" value="HisK_dim/P_dom"/>
</dbReference>
<evidence type="ECO:0000256" key="10">
    <source>
        <dbReference type="SAM" id="Phobius"/>
    </source>
</evidence>
<sequence>MRWADKNMGKNKFFKKSILILILVLIILTSLRIAWLAYHTSNHTLIAEDGFIDLSEYNVDEIRQLNISEGWDFKPGLIYNADTLHNDEVIQNGNHNYGSYYLTILLNDEVDTDDIFSLSIPSSATASSLYVNGELIAQSGVVSNEPVEHLGKGTPYLASFTTNTNELNFVVNTSNFDTTDGASLNSPIYFGTSESLLQKRNLEQFLLLIIIVILSLFSIYSLVIYLFINRKFIFLLFSIGFLFPAIDELLMYNSSVLSILNLNYEWSYKVKEFAYLGSVFFLVQIMKSILREERTYKRFYMLNVLYLICSIIIFISPLQLLSQISVSFFVLYFLSFAIVMPMALKEYFHYRDESIFIAIILVGTTSGIIWGVVKAVFSLDIPFYPFDYFLVFLAFSMFWFKRFARKNNEVLSLVEKLKQKDKAKEEFLVNTSYALQKPLHSLLNIVYTTLDNNVHLTSKLRENLGLIANIGERMSYTLNNLEDFAKLNDSKIKLNPEPVSLYSVSSSIIDIMMFMLENKNLKFEMNIPKNLPYIHADPNRLSQVLFALLHNSVRFSKDGVIKLSANSNKGNNFVYISVEDQGQGMEEETIKKIFNPYEDSDVENKLSNGVGMGLKVCKLLIELHGGEISVQSVPGQGSVFTFSLPISSISNLNEQNSTDTDSNYVQESAITVPDYLYQDSESDKPCILIVQNDPAEFRVLKEMLSDDYHVFSAYSGLDVLKKLKSKNWDLLISDVMLTEMSGYELTKEVRKKYSLVELPILLLTNMATPQEVYTGFKYGANDHVARPLVRLEFTARVKVLIQLKNSLKEQMKMEAAWLQAQIQPHFLFNTLNTIASLSDIDNDRMLRLLDEFSNYLRHSFDVHHTREMIPLKAELALTKSYLHIENERFGTRVRVDWKLDDLDHIYIPPLSVQTLVENAIKHGILKKKEGGHIQIQVMRKDDFAEIVIHDNGVGIEENKLNALKNNENSLKRGIGLINTNRRLKQYFGQELSIKSQVNQGTRVSFKVPIQRLKN</sequence>
<dbReference type="InterPro" id="IPR003594">
    <property type="entry name" value="HATPase_dom"/>
</dbReference>
<evidence type="ECO:0000256" key="9">
    <source>
        <dbReference type="PROSITE-ProRule" id="PRU00169"/>
    </source>
</evidence>
<dbReference type="SUPFAM" id="SSF52172">
    <property type="entry name" value="CheY-like"/>
    <property type="match status" value="1"/>
</dbReference>
<dbReference type="SUPFAM" id="SSF47384">
    <property type="entry name" value="Homodimeric domain of signal transducing histidine kinase"/>
    <property type="match status" value="1"/>
</dbReference>
<feature type="domain" description="Histidine kinase" evidence="11">
    <location>
        <begin position="912"/>
        <end position="1011"/>
    </location>
</feature>
<evidence type="ECO:0000256" key="3">
    <source>
        <dbReference type="ARBA" id="ARBA00022553"/>
    </source>
</evidence>
<dbReference type="GO" id="GO:0005524">
    <property type="term" value="F:ATP binding"/>
    <property type="evidence" value="ECO:0007669"/>
    <property type="project" value="UniProtKB-KW"/>
</dbReference>
<feature type="domain" description="Response regulatory" evidence="12">
    <location>
        <begin position="686"/>
        <end position="801"/>
    </location>
</feature>
<keyword evidence="3 9" id="KW-0597">Phosphoprotein</keyword>
<keyword evidence="5" id="KW-0547">Nucleotide-binding</keyword>
<feature type="transmembrane region" description="Helical" evidence="10">
    <location>
        <begin position="205"/>
        <end position="227"/>
    </location>
</feature>
<dbReference type="SMART" id="SM00448">
    <property type="entry name" value="REC"/>
    <property type="match status" value="1"/>
</dbReference>
<dbReference type="PRINTS" id="PR00344">
    <property type="entry name" value="BCTRLSENSOR"/>
</dbReference>
<proteinExistence type="predicted"/>
<keyword evidence="10" id="KW-1133">Transmembrane helix</keyword>
<protein>
    <recommendedName>
        <fullName evidence="2">histidine kinase</fullName>
        <ecNumber evidence="2">2.7.13.3</ecNumber>
    </recommendedName>
</protein>
<dbReference type="PROSITE" id="PS50110">
    <property type="entry name" value="RESPONSE_REGULATORY"/>
    <property type="match status" value="1"/>
</dbReference>
<dbReference type="EC" id="2.7.13.3" evidence="2"/>
<comment type="catalytic activity">
    <reaction evidence="1">
        <text>ATP + protein L-histidine = ADP + protein N-phospho-L-histidine.</text>
        <dbReference type="EC" id="2.7.13.3"/>
    </reaction>
</comment>
<keyword evidence="10" id="KW-0472">Membrane</keyword>
<keyword evidence="8" id="KW-0902">Two-component regulatory system</keyword>
<dbReference type="CDD" id="cd00082">
    <property type="entry name" value="HisKA"/>
    <property type="match status" value="1"/>
</dbReference>
<dbReference type="Pfam" id="PF00072">
    <property type="entry name" value="Response_reg"/>
    <property type="match status" value="1"/>
</dbReference>
<evidence type="ECO:0000256" key="2">
    <source>
        <dbReference type="ARBA" id="ARBA00012438"/>
    </source>
</evidence>
<feature type="transmembrane region" description="Helical" evidence="10">
    <location>
        <begin position="324"/>
        <end position="344"/>
    </location>
</feature>
<keyword evidence="10" id="KW-0812">Transmembrane</keyword>
<evidence type="ECO:0000259" key="12">
    <source>
        <dbReference type="PROSITE" id="PS50110"/>
    </source>
</evidence>
<feature type="transmembrane region" description="Helical" evidence="10">
    <location>
        <begin position="299"/>
        <end position="318"/>
    </location>
</feature>
<keyword evidence="7 13" id="KW-0067">ATP-binding</keyword>
<dbReference type="PROSITE" id="PS50109">
    <property type="entry name" value="HIS_KIN"/>
    <property type="match status" value="2"/>
</dbReference>
<dbReference type="SUPFAM" id="SSF55874">
    <property type="entry name" value="ATPase domain of HSP90 chaperone/DNA topoisomerase II/histidine kinase"/>
    <property type="match status" value="2"/>
</dbReference>
<feature type="transmembrane region" description="Helical" evidence="10">
    <location>
        <begin position="499"/>
        <end position="516"/>
    </location>
</feature>
<gene>
    <name evidence="13" type="ORF">UFB30_03975</name>
</gene>
<dbReference type="EMBL" id="JAXQNN010000001">
    <property type="protein sequence ID" value="MDZ5711365.1"/>
    <property type="molecule type" value="Genomic_DNA"/>
</dbReference>
<evidence type="ECO:0000256" key="5">
    <source>
        <dbReference type="ARBA" id="ARBA00022741"/>
    </source>
</evidence>
<dbReference type="InterPro" id="IPR036097">
    <property type="entry name" value="HisK_dim/P_sf"/>
</dbReference>
<feature type="transmembrane region" description="Helical" evidence="10">
    <location>
        <begin position="273"/>
        <end position="290"/>
    </location>
</feature>
<reference evidence="13 14" key="1">
    <citation type="submission" date="2023-12" db="EMBL/GenBank/DDBJ databases">
        <title>Jeotgalibacillus haloalkaliphilus sp. nov., a novel salt-tolerant bacteria, isolated from the estuary of the Fenhe River into the Yellow River.</title>
        <authorList>
            <person name="Li Y."/>
        </authorList>
    </citation>
    <scope>NUCLEOTIDE SEQUENCE [LARGE SCALE GENOMIC DNA]</scope>
    <source>
        <strain evidence="13 14">HH7-29</strain>
    </source>
</reference>
<evidence type="ECO:0000313" key="14">
    <source>
        <dbReference type="Proteomes" id="UP001292084"/>
    </source>
</evidence>
<evidence type="ECO:0000256" key="4">
    <source>
        <dbReference type="ARBA" id="ARBA00022679"/>
    </source>
</evidence>
<keyword evidence="14" id="KW-1185">Reference proteome</keyword>
<evidence type="ECO:0000256" key="8">
    <source>
        <dbReference type="ARBA" id="ARBA00023012"/>
    </source>
</evidence>